<protein>
    <submittedName>
        <fullName evidence="4">Lipoprotein and hemagglutinin (VlhA) family protein</fullName>
    </submittedName>
</protein>
<evidence type="ECO:0000313" key="4">
    <source>
        <dbReference type="EMBL" id="SYV94628.1"/>
    </source>
</evidence>
<dbReference type="Pfam" id="PF01468">
    <property type="entry name" value="GA"/>
    <property type="match status" value="1"/>
</dbReference>
<dbReference type="InterPro" id="IPR020840">
    <property type="entry name" value="Extracell_matrix-bd_GA"/>
</dbReference>
<gene>
    <name evidence="4" type="primary">ebh_2</name>
    <name evidence="4" type="ORF">NCTC10115_00954</name>
</gene>
<dbReference type="InterPro" id="IPR002988">
    <property type="entry name" value="GA_module"/>
</dbReference>
<reference evidence="5" key="1">
    <citation type="submission" date="2018-06" db="EMBL/GenBank/DDBJ databases">
        <authorList>
            <consortium name="Pathogen Informatics"/>
        </authorList>
    </citation>
    <scope>NUCLEOTIDE SEQUENCE [LARGE SCALE GENOMIC DNA]</scope>
    <source>
        <strain evidence="5">NCTC10115</strain>
    </source>
</reference>
<feature type="compositionally biased region" description="Gly residues" evidence="1">
    <location>
        <begin position="45"/>
        <end position="55"/>
    </location>
</feature>
<evidence type="ECO:0000256" key="1">
    <source>
        <dbReference type="SAM" id="MobiDB-lite"/>
    </source>
</evidence>
<proteinExistence type="predicted"/>
<evidence type="ECO:0000313" key="5">
    <source>
        <dbReference type="Proteomes" id="UP000260136"/>
    </source>
</evidence>
<feature type="signal peptide" evidence="2">
    <location>
        <begin position="1"/>
        <end position="22"/>
    </location>
</feature>
<evidence type="ECO:0000259" key="3">
    <source>
        <dbReference type="SMART" id="SM00844"/>
    </source>
</evidence>
<accession>A0A3B0PBY0</accession>
<feature type="non-terminal residue" evidence="4">
    <location>
        <position position="309"/>
    </location>
</feature>
<dbReference type="SMART" id="SM00844">
    <property type="entry name" value="GA"/>
    <property type="match status" value="1"/>
</dbReference>
<keyword evidence="4" id="KW-0449">Lipoprotein</keyword>
<dbReference type="STRING" id="1006581.GCW_01175"/>
<dbReference type="Proteomes" id="UP000260136">
    <property type="component" value="Chromosome"/>
</dbReference>
<keyword evidence="2" id="KW-0732">Signal</keyword>
<name>A0A3B0PBY0_MYCGL</name>
<feature type="chain" id="PRO_5017393878" evidence="2">
    <location>
        <begin position="23"/>
        <end position="309"/>
    </location>
</feature>
<dbReference type="PROSITE" id="PS51257">
    <property type="entry name" value="PROKAR_LIPOPROTEIN"/>
    <property type="match status" value="1"/>
</dbReference>
<feature type="compositionally biased region" description="Pro residues" evidence="1">
    <location>
        <begin position="33"/>
        <end position="43"/>
    </location>
</feature>
<dbReference type="AlphaFoldDB" id="A0A3B0PBY0"/>
<evidence type="ECO:0000256" key="2">
    <source>
        <dbReference type="SAM" id="SignalP"/>
    </source>
</evidence>
<organism evidence="4 5">
    <name type="scientific">Mycoplasmoides gallisepticum</name>
    <name type="common">Mycoplasma gallisepticum</name>
    <dbReference type="NCBI Taxonomy" id="2096"/>
    <lineage>
        <taxon>Bacteria</taxon>
        <taxon>Bacillati</taxon>
        <taxon>Mycoplasmatota</taxon>
        <taxon>Mycoplasmoidales</taxon>
        <taxon>Mycoplasmoidaceae</taxon>
        <taxon>Mycoplasmoides</taxon>
    </lineage>
</organism>
<feature type="region of interest" description="Disordered" evidence="1">
    <location>
        <begin position="27"/>
        <end position="72"/>
    </location>
</feature>
<dbReference type="EMBL" id="LS991952">
    <property type="protein sequence ID" value="SYV94628.1"/>
    <property type="molecule type" value="Genomic_DNA"/>
</dbReference>
<feature type="domain" description="Extracellular matrix-binding protein ebh GA module" evidence="3">
    <location>
        <begin position="60"/>
        <end position="119"/>
    </location>
</feature>
<dbReference type="Gene3D" id="1.20.120.1850">
    <property type="entry name" value="Ebh helix bundles repeating unit (S and A modules)"/>
    <property type="match status" value="2"/>
</dbReference>
<sequence>MKRKNILKFVSLLGIGSFVMLAAASCTSATTPTPNPTPNPNPPSNGGGMIGGMNGGNTNPGNGGGMDNSAQQLAAAKTEAKVVIDASAELSDSVKEALKRQVDATTTGPAARDLKTKAEALVSAVKALSGSVTAAKTLQAEEQYTNVSQDLKTTLEAKLTAATALLEDGTKLKNLDASSNLDTTKATLESAKSALDAAVSALMPELTFAKTKTNAAAKVTELESLVSPALKAELQTQVDALTKDHATEATTMLANLTSLKESLESLQTLVSDGLKMQVDYPQKYYDADNKSAFDDALLKASSVFPAFQW</sequence>